<reference evidence="4 5" key="1">
    <citation type="submission" date="2018-02" db="EMBL/GenBank/DDBJ databases">
        <title>Draft genome sequences of Elsinoe sp., causing black scab on jojoba.</title>
        <authorList>
            <person name="Stodart B."/>
            <person name="Jeffress S."/>
            <person name="Ash G."/>
            <person name="Arun Chinnappa K."/>
        </authorList>
    </citation>
    <scope>NUCLEOTIDE SEQUENCE [LARGE SCALE GENOMIC DNA]</scope>
    <source>
        <strain evidence="4 5">Hillstone_2</strain>
    </source>
</reference>
<feature type="transmembrane region" description="Helical" evidence="2">
    <location>
        <begin position="131"/>
        <end position="154"/>
    </location>
</feature>
<keyword evidence="2" id="KW-0812">Transmembrane</keyword>
<feature type="transmembrane region" description="Helical" evidence="2">
    <location>
        <begin position="101"/>
        <end position="119"/>
    </location>
</feature>
<feature type="transmembrane region" description="Helical" evidence="2">
    <location>
        <begin position="265"/>
        <end position="284"/>
    </location>
</feature>
<proteinExistence type="predicted"/>
<evidence type="ECO:0000313" key="4">
    <source>
        <dbReference type="EMBL" id="TKX23057.1"/>
    </source>
</evidence>
<dbReference type="AlphaFoldDB" id="A0A4U7B6F4"/>
<feature type="compositionally biased region" description="Polar residues" evidence="1">
    <location>
        <begin position="335"/>
        <end position="353"/>
    </location>
</feature>
<evidence type="ECO:0000313" key="5">
    <source>
        <dbReference type="Proteomes" id="UP000308133"/>
    </source>
</evidence>
<name>A0A4U7B6F4_9PEZI</name>
<dbReference type="PANTHER" id="PTHR23028:SF134">
    <property type="entry name" value="PUTATIVE (AFU_ORTHOLOGUE AFUA_4G08520)-RELATED"/>
    <property type="match status" value="1"/>
</dbReference>
<evidence type="ECO:0000256" key="2">
    <source>
        <dbReference type="SAM" id="Phobius"/>
    </source>
</evidence>
<dbReference type="EMBL" id="PTQR01000058">
    <property type="protein sequence ID" value="TKX23057.1"/>
    <property type="molecule type" value="Genomic_DNA"/>
</dbReference>
<dbReference type="InterPro" id="IPR002656">
    <property type="entry name" value="Acyl_transf_3_dom"/>
</dbReference>
<feature type="transmembrane region" description="Helical" evidence="2">
    <location>
        <begin position="417"/>
        <end position="436"/>
    </location>
</feature>
<accession>A0A4U7B6F4</accession>
<gene>
    <name evidence="4" type="ORF">C1H76_4709</name>
</gene>
<sequence>MSSPPYGQYKDEYEESEEQSLELQAYATTIEARPWIGPQQYLPQHISPSNSRHTATHGPWMRNRICCFLLSLFWGLLPSFISERSASSAPPRGQRLALSGLRGLGCMMVFNGHYLSAYTSGKALWYRHVPFIQVFLDGGGAVPIFFIISGYVLSRRPVRLMRERQYGDMLKAIASATLRRGPRLLLPCFVAAFLTMLLVAIGGFDEPMVIWKDLALPVMGPFEHPPLPTLLYRYWLHVQWLLSAIYPFEIPIDQSDYYTYDQHQWSIPVEFYSSLAMFGTFVAISQLRTSWRITSLLGVYLYLYMSSRQRCTTFFTGLLIAEAEAAIEAHCQAQSPSLPGTRSSSKPSNQISGDDSRVGQALLRFLTSFSHRTIEIISAITMIVGLTMLTAHHNEDGIRENFPHWIARHVVWLPDQFLIYHGAVLIVVATMCSSFFEPLFTNSLTLYLGEISYGVYLVHGMVFKSLGYFIIPLAVKRATGVSADEPIDAAWFSKMSQGQAFLAGLFSYIIVCPVVIWAADLFWRFVDKPSVAYIKRLEKALLRPTAKSR</sequence>
<feature type="transmembrane region" description="Helical" evidence="2">
    <location>
        <begin position="61"/>
        <end position="81"/>
    </location>
</feature>
<feature type="domain" description="Acyltransferase 3" evidence="3">
    <location>
        <begin position="97"/>
        <end position="314"/>
    </location>
</feature>
<keyword evidence="2" id="KW-0472">Membrane</keyword>
<feature type="transmembrane region" description="Helical" evidence="2">
    <location>
        <begin position="184"/>
        <end position="204"/>
    </location>
</feature>
<keyword evidence="4" id="KW-0012">Acyltransferase</keyword>
<feature type="transmembrane region" description="Helical" evidence="2">
    <location>
        <begin position="456"/>
        <end position="475"/>
    </location>
</feature>
<evidence type="ECO:0000256" key="1">
    <source>
        <dbReference type="SAM" id="MobiDB-lite"/>
    </source>
</evidence>
<protein>
    <submittedName>
        <fullName evidence="4">Acyltransferase-like protein 10</fullName>
    </submittedName>
</protein>
<feature type="region of interest" description="Disordered" evidence="1">
    <location>
        <begin position="335"/>
        <end position="355"/>
    </location>
</feature>
<dbReference type="PANTHER" id="PTHR23028">
    <property type="entry name" value="ACETYLTRANSFERASE"/>
    <property type="match status" value="1"/>
</dbReference>
<dbReference type="InterPro" id="IPR050879">
    <property type="entry name" value="Acyltransferase_3"/>
</dbReference>
<keyword evidence="4" id="KW-0808">Transferase</keyword>
<evidence type="ECO:0000259" key="3">
    <source>
        <dbReference type="Pfam" id="PF01757"/>
    </source>
</evidence>
<comment type="caution">
    <text evidence="4">The sequence shown here is derived from an EMBL/GenBank/DDBJ whole genome shotgun (WGS) entry which is preliminary data.</text>
</comment>
<dbReference type="Proteomes" id="UP000308133">
    <property type="component" value="Unassembled WGS sequence"/>
</dbReference>
<dbReference type="Pfam" id="PF01757">
    <property type="entry name" value="Acyl_transf_3"/>
    <property type="match status" value="1"/>
</dbReference>
<keyword evidence="2" id="KW-1133">Transmembrane helix</keyword>
<organism evidence="4 5">
    <name type="scientific">Elsinoe australis</name>
    <dbReference type="NCBI Taxonomy" id="40998"/>
    <lineage>
        <taxon>Eukaryota</taxon>
        <taxon>Fungi</taxon>
        <taxon>Dikarya</taxon>
        <taxon>Ascomycota</taxon>
        <taxon>Pezizomycotina</taxon>
        <taxon>Dothideomycetes</taxon>
        <taxon>Dothideomycetidae</taxon>
        <taxon>Myriangiales</taxon>
        <taxon>Elsinoaceae</taxon>
        <taxon>Elsinoe</taxon>
    </lineage>
</organism>
<feature type="transmembrane region" description="Helical" evidence="2">
    <location>
        <begin position="500"/>
        <end position="519"/>
    </location>
</feature>
<dbReference type="GO" id="GO:0016747">
    <property type="term" value="F:acyltransferase activity, transferring groups other than amino-acyl groups"/>
    <property type="evidence" value="ECO:0007669"/>
    <property type="project" value="InterPro"/>
</dbReference>